<keyword evidence="2" id="KW-0472">Membrane</keyword>
<dbReference type="AlphaFoldDB" id="A0AAE3IY67"/>
<dbReference type="Proteomes" id="UP001208041">
    <property type="component" value="Unassembled WGS sequence"/>
</dbReference>
<gene>
    <name evidence="3" type="ORF">OH136_00840</name>
</gene>
<feature type="region of interest" description="Disordered" evidence="1">
    <location>
        <begin position="98"/>
        <end position="122"/>
    </location>
</feature>
<protein>
    <submittedName>
        <fullName evidence="3">Uncharacterized protein</fullName>
    </submittedName>
</protein>
<reference evidence="3" key="1">
    <citation type="submission" date="2022-10" db="EMBL/GenBank/DDBJ databases">
        <authorList>
            <person name="Yue Y."/>
        </authorList>
    </citation>
    <scope>NUCLEOTIDE SEQUENCE</scope>
    <source>
        <strain evidence="3">Z654</strain>
    </source>
</reference>
<keyword evidence="2" id="KW-0812">Transmembrane</keyword>
<sequence length="122" mass="12780">MDLISDIFLLAGTLGAALYCVILSRRLKKFNDLEKGVGGAVAVMSAQVDDMTTTLQNAQQAAVNSTASLHSLTERAETAAKQLEILVASLHDLPVNGEAPQAEAAPKESVKGAGFFHRSGAK</sequence>
<evidence type="ECO:0000313" key="4">
    <source>
        <dbReference type="Proteomes" id="UP001208041"/>
    </source>
</evidence>
<proteinExistence type="predicted"/>
<accession>A0AAE3IY67</accession>
<evidence type="ECO:0000313" key="3">
    <source>
        <dbReference type="EMBL" id="MCV6823086.1"/>
    </source>
</evidence>
<keyword evidence="2" id="KW-1133">Transmembrane helix</keyword>
<organism evidence="3 4">
    <name type="scientific">Halocynthiibacter halioticoli</name>
    <dbReference type="NCBI Taxonomy" id="2986804"/>
    <lineage>
        <taxon>Bacteria</taxon>
        <taxon>Pseudomonadati</taxon>
        <taxon>Pseudomonadota</taxon>
        <taxon>Alphaproteobacteria</taxon>
        <taxon>Rhodobacterales</taxon>
        <taxon>Paracoccaceae</taxon>
        <taxon>Halocynthiibacter</taxon>
    </lineage>
</organism>
<keyword evidence="4" id="KW-1185">Reference proteome</keyword>
<dbReference type="EMBL" id="JAOYFC010000001">
    <property type="protein sequence ID" value="MCV6823086.1"/>
    <property type="molecule type" value="Genomic_DNA"/>
</dbReference>
<evidence type="ECO:0000256" key="1">
    <source>
        <dbReference type="SAM" id="MobiDB-lite"/>
    </source>
</evidence>
<name>A0AAE3IY67_9RHOB</name>
<evidence type="ECO:0000256" key="2">
    <source>
        <dbReference type="SAM" id="Phobius"/>
    </source>
</evidence>
<feature type="transmembrane region" description="Helical" evidence="2">
    <location>
        <begin position="6"/>
        <end position="24"/>
    </location>
</feature>
<dbReference type="RefSeq" id="WP_263951916.1">
    <property type="nucleotide sequence ID" value="NZ_JAOYFC010000001.1"/>
</dbReference>
<comment type="caution">
    <text evidence="3">The sequence shown here is derived from an EMBL/GenBank/DDBJ whole genome shotgun (WGS) entry which is preliminary data.</text>
</comment>